<reference evidence="1" key="1">
    <citation type="submission" date="2020-04" db="EMBL/GenBank/DDBJ databases">
        <authorList>
            <person name="Zhang T."/>
        </authorList>
    </citation>
    <scope>NUCLEOTIDE SEQUENCE</scope>
    <source>
        <strain evidence="1">HKST-UBA16</strain>
    </source>
</reference>
<reference evidence="1" key="2">
    <citation type="journal article" date="2021" name="Microbiome">
        <title>Successional dynamics and alternative stable states in a saline activated sludge microbial community over 9 years.</title>
        <authorList>
            <person name="Wang Y."/>
            <person name="Ye J."/>
            <person name="Ju F."/>
            <person name="Liu L."/>
            <person name="Boyd J.A."/>
            <person name="Deng Y."/>
            <person name="Parks D.H."/>
            <person name="Jiang X."/>
            <person name="Yin X."/>
            <person name="Woodcroft B.J."/>
            <person name="Tyson G.W."/>
            <person name="Hugenholtz P."/>
            <person name="Polz M.F."/>
            <person name="Zhang T."/>
        </authorList>
    </citation>
    <scope>NUCLEOTIDE SEQUENCE</scope>
    <source>
        <strain evidence="1">HKST-UBA16</strain>
    </source>
</reference>
<organism evidence="1 2">
    <name type="scientific">Candidatus Dojkabacteria bacterium</name>
    <dbReference type="NCBI Taxonomy" id="2099670"/>
    <lineage>
        <taxon>Bacteria</taxon>
        <taxon>Candidatus Dojkabacteria</taxon>
    </lineage>
</organism>
<dbReference type="EMBL" id="JAGQLM010000154">
    <property type="protein sequence ID" value="MCA9375353.1"/>
    <property type="molecule type" value="Genomic_DNA"/>
</dbReference>
<comment type="caution">
    <text evidence="1">The sequence shown here is derived from an EMBL/GenBank/DDBJ whole genome shotgun (WGS) entry which is preliminary data.</text>
</comment>
<evidence type="ECO:0000313" key="2">
    <source>
        <dbReference type="Proteomes" id="UP000748332"/>
    </source>
</evidence>
<proteinExistence type="predicted"/>
<name>A0A955I2E8_9BACT</name>
<sequence length="110" mass="12638">MDSLYKKYIKLIDMSLGDSVTLVTKHMLFTTSLPKLLVLISAHSKIGEVISKDINSEFLEENFEAVLEWIMSELEFIYDKYSQSTKLNREIVIGILKGDSDEVQHLNVRV</sequence>
<dbReference type="Proteomes" id="UP000748332">
    <property type="component" value="Unassembled WGS sequence"/>
</dbReference>
<dbReference type="AlphaFoldDB" id="A0A955I2E8"/>
<evidence type="ECO:0000313" key="1">
    <source>
        <dbReference type="EMBL" id="MCA9375353.1"/>
    </source>
</evidence>
<accession>A0A955I2E8</accession>
<protein>
    <submittedName>
        <fullName evidence="1">Uncharacterized protein</fullName>
    </submittedName>
</protein>
<gene>
    <name evidence="1" type="ORF">KC622_03415</name>
</gene>